<dbReference type="AlphaFoldDB" id="A0A918YG09"/>
<comment type="caution">
    <text evidence="2">The sequence shown here is derived from an EMBL/GenBank/DDBJ whole genome shotgun (WGS) entry which is preliminary data.</text>
</comment>
<evidence type="ECO:0000313" key="2">
    <source>
        <dbReference type="EMBL" id="GHE01610.1"/>
    </source>
</evidence>
<reference evidence="2" key="1">
    <citation type="journal article" date="2014" name="Int. J. Syst. Evol. Microbiol.">
        <title>Complete genome sequence of Corynebacterium casei LMG S-19264T (=DSM 44701T), isolated from a smear-ripened cheese.</title>
        <authorList>
            <consortium name="US DOE Joint Genome Institute (JGI-PGF)"/>
            <person name="Walter F."/>
            <person name="Albersmeier A."/>
            <person name="Kalinowski J."/>
            <person name="Ruckert C."/>
        </authorList>
    </citation>
    <scope>NUCLEOTIDE SEQUENCE</scope>
    <source>
        <strain evidence="2">JCM 4714</strain>
    </source>
</reference>
<name>A0A918YG09_9ACTN</name>
<organism evidence="2 3">
    <name type="scientific">Streptomyces alanosinicus</name>
    <dbReference type="NCBI Taxonomy" id="68171"/>
    <lineage>
        <taxon>Bacteria</taxon>
        <taxon>Bacillati</taxon>
        <taxon>Actinomycetota</taxon>
        <taxon>Actinomycetes</taxon>
        <taxon>Kitasatosporales</taxon>
        <taxon>Streptomycetaceae</taxon>
        <taxon>Streptomyces</taxon>
    </lineage>
</organism>
<accession>A0A918YG09</accession>
<keyword evidence="3" id="KW-1185">Reference proteome</keyword>
<evidence type="ECO:0000313" key="3">
    <source>
        <dbReference type="Proteomes" id="UP000655443"/>
    </source>
</evidence>
<feature type="region of interest" description="Disordered" evidence="1">
    <location>
        <begin position="53"/>
        <end position="79"/>
    </location>
</feature>
<proteinExistence type="predicted"/>
<dbReference type="EMBL" id="BMVG01000003">
    <property type="protein sequence ID" value="GHE01610.1"/>
    <property type="molecule type" value="Genomic_DNA"/>
</dbReference>
<reference evidence="2" key="2">
    <citation type="submission" date="2020-09" db="EMBL/GenBank/DDBJ databases">
        <authorList>
            <person name="Sun Q."/>
            <person name="Ohkuma M."/>
        </authorList>
    </citation>
    <scope>NUCLEOTIDE SEQUENCE</scope>
    <source>
        <strain evidence="2">JCM 4714</strain>
    </source>
</reference>
<sequence>MTELCQDRKDGLYEGSTGRAAFRDTILKYQQHEKRCMERIDELKAAATVASKLPSDEWSTDSENGDPLAPGGLWERRDVPDKRGTAFDRAVVWARPAEPARRRCALPPSGGHPVRCRGACRGGQWRA</sequence>
<dbReference type="Proteomes" id="UP000655443">
    <property type="component" value="Unassembled WGS sequence"/>
</dbReference>
<gene>
    <name evidence="2" type="ORF">GCM10010339_21690</name>
</gene>
<protein>
    <submittedName>
        <fullName evidence="2">Uncharacterized protein</fullName>
    </submittedName>
</protein>
<evidence type="ECO:0000256" key="1">
    <source>
        <dbReference type="SAM" id="MobiDB-lite"/>
    </source>
</evidence>